<dbReference type="PANTHER" id="PTHR46401:SF2">
    <property type="entry name" value="GLYCOSYLTRANSFERASE WBBK-RELATED"/>
    <property type="match status" value="1"/>
</dbReference>
<dbReference type="SUPFAM" id="SSF53756">
    <property type="entry name" value="UDP-Glycosyltransferase/glycogen phosphorylase"/>
    <property type="match status" value="1"/>
</dbReference>
<evidence type="ECO:0000313" key="3">
    <source>
        <dbReference type="Proteomes" id="UP000515465"/>
    </source>
</evidence>
<organism evidence="2 3">
    <name type="scientific">Mesorhizobium huakuii</name>
    <dbReference type="NCBI Taxonomy" id="28104"/>
    <lineage>
        <taxon>Bacteria</taxon>
        <taxon>Pseudomonadati</taxon>
        <taxon>Pseudomonadota</taxon>
        <taxon>Alphaproteobacteria</taxon>
        <taxon>Hyphomicrobiales</taxon>
        <taxon>Phyllobacteriaceae</taxon>
        <taxon>Mesorhizobium</taxon>
    </lineage>
</organism>
<accession>A0A7G6SXV7</accession>
<sequence>MDNCEIVFDLRCLQDPSYKDRGVGKLSANLVRAVGHLRERVGVSTLGLVDPALPPLEDRFLHLVDRVRSNAYLGAKGCSTVFFELSPMTHDPFFLGRIVNDPDILKLAIVYDFIPLMKPERYLPTASNRLDYHTQLIWLSRYDHFFPISQHTSDELQRLLGVDPLRITKTGAPIDSAFERADASGRRDRFSERYVLACGGAEPRKNVECPIVAHAGSAVMQDAGIRLVVTGNYPPVWQAILRDLYTGNGGRPELLVFPGFVDEDELVSIYRGALCTIVATHMEGFSIPVVEAMAAGSPVVASAIPAHKELIGRDDLMFSPDSAEELRKKLEAIAVDPAGRTEIVQDQSTRWQRFRADKIAGEFWSTVGDLVTRRQPKPTGILRGARPQIAFLSPMPPDRSGVADYSAATIRELGKLADVHVFSKHAPATTPDGAASAQQITTLPCLSSGFDRVIGVVGNSHFHLEVFQLLERYGGACIEHDNRLLGFYGSLLGSARACAVAERELGRSVTEEEVGSWLQDESRLRATFLGEIAEWASPMFVHSRVTARIVQERFSKTAIYLPFSIYRQWETDPTDRRLKSAARLRLGIAKRNLRSYRLVLSTPTRRPKSAFGLLTSCEAGTFR</sequence>
<dbReference type="RefSeq" id="WP_183457580.1">
    <property type="nucleotide sequence ID" value="NZ_CP050296.1"/>
</dbReference>
<dbReference type="PANTHER" id="PTHR46401">
    <property type="entry name" value="GLYCOSYLTRANSFERASE WBBK-RELATED"/>
    <property type="match status" value="1"/>
</dbReference>
<keyword evidence="1 2" id="KW-0808">Transferase</keyword>
<name>A0A7G6SXV7_9HYPH</name>
<proteinExistence type="predicted"/>
<dbReference type="AlphaFoldDB" id="A0A7G6SXV7"/>
<dbReference type="EMBL" id="CP050296">
    <property type="protein sequence ID" value="QND59339.1"/>
    <property type="molecule type" value="Genomic_DNA"/>
</dbReference>
<dbReference type="GO" id="GO:0016757">
    <property type="term" value="F:glycosyltransferase activity"/>
    <property type="evidence" value="ECO:0007669"/>
    <property type="project" value="TreeGrafter"/>
</dbReference>
<dbReference type="Gene3D" id="3.40.50.2000">
    <property type="entry name" value="Glycogen Phosphorylase B"/>
    <property type="match status" value="2"/>
</dbReference>
<reference evidence="3" key="1">
    <citation type="journal article" date="2020" name="Mol. Plant Microbe">
        <title>Rhizobial microsymbionts of the narrowly endemic Oxytropis species growing in Kamchatka are characterized by significant genetic diversity and possess a set of genes that are associated with T3SS and T6SS secretion systems and can affect the development of symbiosis.</title>
        <authorList>
            <person name="Safronova V."/>
            <person name="Guro P."/>
            <person name="Sazanova A."/>
            <person name="Kuznetsova I."/>
            <person name="Belimov A."/>
            <person name="Yakubov V."/>
            <person name="Chirak E."/>
            <person name="Afonin A."/>
            <person name="Gogolev Y."/>
            <person name="Andronov E."/>
            <person name="Tikhonovich I."/>
        </authorList>
    </citation>
    <scope>NUCLEOTIDE SEQUENCE [LARGE SCALE GENOMIC DNA]</scope>
    <source>
        <strain evidence="3">583</strain>
    </source>
</reference>
<evidence type="ECO:0000313" key="2">
    <source>
        <dbReference type="EMBL" id="QND59339.1"/>
    </source>
</evidence>
<protein>
    <submittedName>
        <fullName evidence="2">Glycosyltransferase</fullName>
    </submittedName>
</protein>
<evidence type="ECO:0000256" key="1">
    <source>
        <dbReference type="ARBA" id="ARBA00022679"/>
    </source>
</evidence>
<gene>
    <name evidence="2" type="ORF">HB778_24215</name>
</gene>
<dbReference type="Proteomes" id="UP000515465">
    <property type="component" value="Chromosome"/>
</dbReference>
<dbReference type="Pfam" id="PF13692">
    <property type="entry name" value="Glyco_trans_1_4"/>
    <property type="match status" value="1"/>
</dbReference>